<evidence type="ECO:0008006" key="4">
    <source>
        <dbReference type="Google" id="ProtNLM"/>
    </source>
</evidence>
<dbReference type="SUPFAM" id="SSF48452">
    <property type="entry name" value="TPR-like"/>
    <property type="match status" value="3"/>
</dbReference>
<dbReference type="Pfam" id="PF13181">
    <property type="entry name" value="TPR_8"/>
    <property type="match status" value="2"/>
</dbReference>
<keyword evidence="1" id="KW-0802">TPR repeat</keyword>
<dbReference type="PANTHER" id="PTHR12558:SF44">
    <property type="entry name" value="TETRATRICOPEPTIDE REPEAT-CONTAINING PROTEIN"/>
    <property type="match status" value="1"/>
</dbReference>
<proteinExistence type="predicted"/>
<dbReference type="SMART" id="SM00028">
    <property type="entry name" value="TPR"/>
    <property type="match status" value="9"/>
</dbReference>
<feature type="repeat" description="TPR" evidence="1">
    <location>
        <begin position="323"/>
        <end position="356"/>
    </location>
</feature>
<dbReference type="InterPro" id="IPR011990">
    <property type="entry name" value="TPR-like_helical_dom_sf"/>
</dbReference>
<gene>
    <name evidence="2" type="ORF">GCM10011339_34130</name>
</gene>
<dbReference type="Proteomes" id="UP000647339">
    <property type="component" value="Unassembled WGS sequence"/>
</dbReference>
<dbReference type="Pfam" id="PF14559">
    <property type="entry name" value="TPR_19"/>
    <property type="match status" value="2"/>
</dbReference>
<keyword evidence="3" id="KW-1185">Reference proteome</keyword>
<comment type="caution">
    <text evidence="2">The sequence shown here is derived from an EMBL/GenBank/DDBJ whole genome shotgun (WGS) entry which is preliminary data.</text>
</comment>
<dbReference type="PANTHER" id="PTHR12558">
    <property type="entry name" value="CELL DIVISION CYCLE 16,23,27"/>
    <property type="match status" value="1"/>
</dbReference>
<sequence>MRVNTIKQYLLYLALTMPLVFLGPVANAQFNLFKSAKKEQKEKDMAARLFIEGEKHMMLEDYEKAYFYFNKAHDLTPESGAVNFKMAEILARANQNEKALEHGQKAIDADPENKYYHLLIAEVYTKQNQPEKAAEILKTLIERSDDNQQYILELASLYLSTQQFDKALIALDKAEEYYGVVEQLSVQKQRIYLKQNNLEAAIKEGEKLIEANPGNSRYVLALVEILFNNNRTDQALQMVNASLEDYPNQPDLHLAAYTLYKKKEEYASAQEHLFTAFKSPDLEGEVKAQTFGDIIQKDLKTKEREELLDSLQVLMTKTSPKSAPVFTILGDRAMQHQQPSKALEYYQQSIALNPQDAKVLQGVISLMFEQGKDFSAIEKYTVIGTEEFSQKPEFWFFDGTAKLALKKHEAAETSLKQSLELNDGVNKQLDLMVLGQLGDTYHALDKEELAFEAYDKVLEISPDDEHVLNNYAYFLSLEKKDLDKALDMSSKLVKRFPDNATYLDTHAWVLFQKKDYIDAEKYMKKALKIEESPSGVMLEHYGDILYHTGDINGAMDYWEKAAGKKDVSDELGKKIKDKKYYE</sequence>
<feature type="repeat" description="TPR" evidence="1">
    <location>
        <begin position="431"/>
        <end position="464"/>
    </location>
</feature>
<dbReference type="InterPro" id="IPR019734">
    <property type="entry name" value="TPR_rpt"/>
</dbReference>
<accession>A0ABQ1V8X0</accession>
<dbReference type="PROSITE" id="PS50005">
    <property type="entry name" value="TPR"/>
    <property type="match status" value="4"/>
</dbReference>
<dbReference type="RefSeq" id="WP_137404313.1">
    <property type="nucleotide sequence ID" value="NZ_BMIU01000019.1"/>
</dbReference>
<evidence type="ECO:0000313" key="2">
    <source>
        <dbReference type="EMBL" id="GGF42822.1"/>
    </source>
</evidence>
<dbReference type="Gene3D" id="1.25.40.10">
    <property type="entry name" value="Tetratricopeptide repeat domain"/>
    <property type="match status" value="5"/>
</dbReference>
<feature type="repeat" description="TPR" evidence="1">
    <location>
        <begin position="46"/>
        <end position="79"/>
    </location>
</feature>
<reference evidence="3" key="1">
    <citation type="journal article" date="2019" name="Int. J. Syst. Evol. Microbiol.">
        <title>The Global Catalogue of Microorganisms (GCM) 10K type strain sequencing project: providing services to taxonomists for standard genome sequencing and annotation.</title>
        <authorList>
            <consortium name="The Broad Institute Genomics Platform"/>
            <consortium name="The Broad Institute Genome Sequencing Center for Infectious Disease"/>
            <person name="Wu L."/>
            <person name="Ma J."/>
        </authorList>
    </citation>
    <scope>NUCLEOTIDE SEQUENCE [LARGE SCALE GENOMIC DNA]</scope>
    <source>
        <strain evidence="3">CGMCC 1.15407</strain>
    </source>
</reference>
<feature type="repeat" description="TPR" evidence="1">
    <location>
        <begin position="80"/>
        <end position="113"/>
    </location>
</feature>
<organism evidence="2 3">
    <name type="scientific">Echinicola rosea</name>
    <dbReference type="NCBI Taxonomy" id="1807691"/>
    <lineage>
        <taxon>Bacteria</taxon>
        <taxon>Pseudomonadati</taxon>
        <taxon>Bacteroidota</taxon>
        <taxon>Cytophagia</taxon>
        <taxon>Cytophagales</taxon>
        <taxon>Cyclobacteriaceae</taxon>
        <taxon>Echinicola</taxon>
    </lineage>
</organism>
<evidence type="ECO:0000256" key="1">
    <source>
        <dbReference type="PROSITE-ProRule" id="PRU00339"/>
    </source>
</evidence>
<dbReference type="EMBL" id="BMIU01000019">
    <property type="protein sequence ID" value="GGF42822.1"/>
    <property type="molecule type" value="Genomic_DNA"/>
</dbReference>
<evidence type="ECO:0000313" key="3">
    <source>
        <dbReference type="Proteomes" id="UP000647339"/>
    </source>
</evidence>
<name>A0ABQ1V8X0_9BACT</name>
<protein>
    <recommendedName>
        <fullName evidence="4">Tetratricopeptide repeat protein</fullName>
    </recommendedName>
</protein>